<feature type="transmembrane region" description="Helical" evidence="5">
    <location>
        <begin position="6"/>
        <end position="25"/>
    </location>
</feature>
<accession>A0A1E5QFE4</accession>
<proteinExistence type="predicted"/>
<reference evidence="6" key="1">
    <citation type="submission" date="2016-09" db="EMBL/GenBank/DDBJ databases">
        <title>Draft genome of thermotolerant cyanobacterium Desertifilum sp. strain IPPAS B-1220.</title>
        <authorList>
            <person name="Sinetova M.A."/>
            <person name="Bolakhan K."/>
            <person name="Zayadan B.K."/>
            <person name="Mironov K.S."/>
            <person name="Ustinova V."/>
            <person name="Kupriyanova E.V."/>
            <person name="Sidorov R.A."/>
            <person name="Skrypnik A.N."/>
            <person name="Gogoleva N.E."/>
            <person name="Gogolev Y.V."/>
            <person name="Los D.A."/>
        </authorList>
    </citation>
    <scope>NUCLEOTIDE SEQUENCE [LARGE SCALE GENOMIC DNA]</scope>
    <source>
        <strain evidence="6">IPPAS B-1220</strain>
    </source>
</reference>
<keyword evidence="3 5" id="KW-1133">Transmembrane helix</keyword>
<evidence type="ECO:0000256" key="4">
    <source>
        <dbReference type="ARBA" id="ARBA00023136"/>
    </source>
</evidence>
<dbReference type="OrthoDB" id="9814012at2"/>
<feature type="transmembrane region" description="Helical" evidence="5">
    <location>
        <begin position="63"/>
        <end position="82"/>
    </location>
</feature>
<keyword evidence="2 5" id="KW-0812">Transmembrane</keyword>
<dbReference type="InterPro" id="IPR006603">
    <property type="entry name" value="PQ-loop_rpt"/>
</dbReference>
<dbReference type="NCBIfam" id="NF037968">
    <property type="entry name" value="SemiSWEET_2"/>
    <property type="match status" value="1"/>
</dbReference>
<organism evidence="6">
    <name type="scientific">Desertifilum tharense IPPAS B-1220</name>
    <dbReference type="NCBI Taxonomy" id="1781255"/>
    <lineage>
        <taxon>Bacteria</taxon>
        <taxon>Bacillati</taxon>
        <taxon>Cyanobacteriota</taxon>
        <taxon>Cyanophyceae</taxon>
        <taxon>Desertifilales</taxon>
        <taxon>Desertifilaceae</taxon>
        <taxon>Desertifilum</taxon>
    </lineage>
</organism>
<evidence type="ECO:0000256" key="3">
    <source>
        <dbReference type="ARBA" id="ARBA00022989"/>
    </source>
</evidence>
<dbReference type="AlphaFoldDB" id="A0A1E5QFE4"/>
<sequence>MDAGITILGLTAGALTTLAFLPQMLKTYRSKSAKDVSSLMLITFCTGVFLWLVYGYFRKDVAVMLANSITLVLNLGIFYLKFRYK</sequence>
<evidence type="ECO:0000256" key="1">
    <source>
        <dbReference type="ARBA" id="ARBA00004141"/>
    </source>
</evidence>
<dbReference type="EMBL" id="MJGC01000090">
    <property type="protein sequence ID" value="OEJ73338.1"/>
    <property type="molecule type" value="Genomic_DNA"/>
</dbReference>
<evidence type="ECO:0000256" key="2">
    <source>
        <dbReference type="ARBA" id="ARBA00022692"/>
    </source>
</evidence>
<dbReference type="Pfam" id="PF04193">
    <property type="entry name" value="PQ-loop"/>
    <property type="match status" value="1"/>
</dbReference>
<evidence type="ECO:0000256" key="5">
    <source>
        <dbReference type="SAM" id="Phobius"/>
    </source>
</evidence>
<evidence type="ECO:0000313" key="6">
    <source>
        <dbReference type="EMBL" id="OEJ73338.1"/>
    </source>
</evidence>
<comment type="subcellular location">
    <subcellularLocation>
        <location evidence="1">Membrane</location>
        <topology evidence="1">Multi-pass membrane protein</topology>
    </subcellularLocation>
</comment>
<feature type="transmembrane region" description="Helical" evidence="5">
    <location>
        <begin position="37"/>
        <end position="57"/>
    </location>
</feature>
<dbReference type="STRING" id="1781255.BH720_20170"/>
<dbReference type="RefSeq" id="WP_069969021.1">
    <property type="nucleotide sequence ID" value="NZ_CM124774.1"/>
</dbReference>
<keyword evidence="4 5" id="KW-0472">Membrane</keyword>
<comment type="caution">
    <text evidence="6">The sequence shown here is derived from an EMBL/GenBank/DDBJ whole genome shotgun (WGS) entry which is preliminary data.</text>
</comment>
<dbReference type="GO" id="GO:0051119">
    <property type="term" value="F:sugar transmembrane transporter activity"/>
    <property type="evidence" value="ECO:0007669"/>
    <property type="project" value="InterPro"/>
</dbReference>
<gene>
    <name evidence="6" type="ORF">BH720_20170</name>
</gene>
<dbReference type="InterPro" id="IPR047662">
    <property type="entry name" value="SemiSWEET"/>
</dbReference>
<protein>
    <recommendedName>
        <fullName evidence="7">MtN3 and saliva related transmembrane protein</fullName>
    </recommendedName>
</protein>
<dbReference type="GO" id="GO:0016020">
    <property type="term" value="C:membrane"/>
    <property type="evidence" value="ECO:0007669"/>
    <property type="project" value="UniProtKB-SubCell"/>
</dbReference>
<name>A0A1E5QFE4_9CYAN</name>
<dbReference type="Gene3D" id="1.20.1280.290">
    <property type="match status" value="1"/>
</dbReference>
<evidence type="ECO:0008006" key="7">
    <source>
        <dbReference type="Google" id="ProtNLM"/>
    </source>
</evidence>